<organism evidence="1 2">
    <name type="scientific">Montanilutibacter psychrotolerans</name>
    <dbReference type="NCBI Taxonomy" id="1327343"/>
    <lineage>
        <taxon>Bacteria</taxon>
        <taxon>Pseudomonadati</taxon>
        <taxon>Pseudomonadota</taxon>
        <taxon>Gammaproteobacteria</taxon>
        <taxon>Lysobacterales</taxon>
        <taxon>Lysobacteraceae</taxon>
        <taxon>Montanilutibacter</taxon>
    </lineage>
</organism>
<dbReference type="AlphaFoldDB" id="A0A3M8T6T0"/>
<dbReference type="EMBL" id="RIBS01000001">
    <property type="protein sequence ID" value="RNF86352.1"/>
    <property type="molecule type" value="Genomic_DNA"/>
</dbReference>
<proteinExistence type="predicted"/>
<sequence length="160" mass="17348">MGAYAEGYVIDSSVGSLKGIYVGMSESELSSLRYSESRGVANFEGEEFVTVNVALDGRVSLDCVLNEDGSVYRFSTVSPLVRDEKGLGVGTALYELKAAYPEGKFLVGDEDGRFASFVNGSRVIFSLGKERIDELCFDEPTAKCEVDEKGVKVERVVVSE</sequence>
<dbReference type="Proteomes" id="UP000267049">
    <property type="component" value="Unassembled WGS sequence"/>
</dbReference>
<gene>
    <name evidence="1" type="ORF">EER27_02735</name>
</gene>
<accession>A0A3M8T6T0</accession>
<comment type="caution">
    <text evidence="1">The sequence shown here is derived from an EMBL/GenBank/DDBJ whole genome shotgun (WGS) entry which is preliminary data.</text>
</comment>
<keyword evidence="2" id="KW-1185">Reference proteome</keyword>
<name>A0A3M8T6T0_9GAMM</name>
<protein>
    <submittedName>
        <fullName evidence="1">Uncharacterized protein</fullName>
    </submittedName>
</protein>
<evidence type="ECO:0000313" key="1">
    <source>
        <dbReference type="EMBL" id="RNF86352.1"/>
    </source>
</evidence>
<reference evidence="1 2" key="1">
    <citation type="submission" date="2018-11" db="EMBL/GenBank/DDBJ databases">
        <title>Lysobacter cryohumiis sp. nov., isolated from soil in the Tianshan Mountains, Xinjiang, China.</title>
        <authorList>
            <person name="Luo Y."/>
            <person name="Sheng H."/>
        </authorList>
    </citation>
    <scope>NUCLEOTIDE SEQUENCE [LARGE SCALE GENOMIC DNA]</scope>
    <source>
        <strain evidence="1 2">ZS60</strain>
    </source>
</reference>
<evidence type="ECO:0000313" key="2">
    <source>
        <dbReference type="Proteomes" id="UP000267049"/>
    </source>
</evidence>